<reference evidence="2 3" key="1">
    <citation type="journal article" date="2011" name="Stand. Genomic Sci.">
        <title>Complete genome sequence of Rhodospirillum rubrum type strain (S1).</title>
        <authorList>
            <person name="Munk A.C."/>
            <person name="Copeland A."/>
            <person name="Lucas S."/>
            <person name="Lapidus A."/>
            <person name="Del Rio T.G."/>
            <person name="Barry K."/>
            <person name="Detter J.C."/>
            <person name="Hammon N."/>
            <person name="Israni S."/>
            <person name="Pitluck S."/>
            <person name="Brettin T."/>
            <person name="Bruce D."/>
            <person name="Han C."/>
            <person name="Tapia R."/>
            <person name="Gilna P."/>
            <person name="Schmutz J."/>
            <person name="Larimer F."/>
            <person name="Land M."/>
            <person name="Kyrpides N.C."/>
            <person name="Mavromatis K."/>
            <person name="Richardson P."/>
            <person name="Rohde M."/>
            <person name="Goker M."/>
            <person name="Klenk H.P."/>
            <person name="Zhang Y."/>
            <person name="Roberts G.P."/>
            <person name="Reslewic S."/>
            <person name="Schwartz D.C."/>
        </authorList>
    </citation>
    <scope>NUCLEOTIDE SEQUENCE [LARGE SCALE GENOMIC DNA]</scope>
    <source>
        <strain evidence="3">ATCC 11170 / ATH 1.1.1 / DSM 467 / LMG 4362 / NCIMB 8255 / S1</strain>
    </source>
</reference>
<dbReference type="HOGENOM" id="CLU_1524012_0_0_5"/>
<accession>Q2RPG1</accession>
<organism evidence="2 3">
    <name type="scientific">Rhodospirillum rubrum (strain ATCC 11170 / ATH 1.1.1 / DSM 467 / LMG 4362 / NCIMB 8255 / S1)</name>
    <dbReference type="NCBI Taxonomy" id="269796"/>
    <lineage>
        <taxon>Bacteria</taxon>
        <taxon>Pseudomonadati</taxon>
        <taxon>Pseudomonadota</taxon>
        <taxon>Alphaproteobacteria</taxon>
        <taxon>Rhodospirillales</taxon>
        <taxon>Rhodospirillaceae</taxon>
        <taxon>Rhodospirillum</taxon>
    </lineage>
</organism>
<proteinExistence type="predicted"/>
<keyword evidence="1" id="KW-0732">Signal</keyword>
<keyword evidence="3" id="KW-1185">Reference proteome</keyword>
<evidence type="ECO:0000313" key="2">
    <source>
        <dbReference type="EMBL" id="ABC23984.1"/>
    </source>
</evidence>
<dbReference type="Proteomes" id="UP000001929">
    <property type="component" value="Chromosome"/>
</dbReference>
<feature type="chain" id="PRO_5004214594" description="Secreted protein" evidence="1">
    <location>
        <begin position="37"/>
        <end position="176"/>
    </location>
</feature>
<protein>
    <recommendedName>
        <fullName evidence="4">Secreted protein</fullName>
    </recommendedName>
</protein>
<gene>
    <name evidence="2" type="ordered locus">Rru_A3189</name>
</gene>
<dbReference type="EMBL" id="CP000230">
    <property type="protein sequence ID" value="ABC23984.1"/>
    <property type="molecule type" value="Genomic_DNA"/>
</dbReference>
<dbReference type="RefSeq" id="WP_011390937.1">
    <property type="nucleotide sequence ID" value="NC_007643.1"/>
</dbReference>
<dbReference type="STRING" id="269796.Rru_A3189"/>
<name>Q2RPG1_RHORT</name>
<dbReference type="AlphaFoldDB" id="Q2RPG1"/>
<evidence type="ECO:0008006" key="4">
    <source>
        <dbReference type="Google" id="ProtNLM"/>
    </source>
</evidence>
<dbReference type="EnsemblBacteria" id="ABC23984">
    <property type="protein sequence ID" value="ABC23984"/>
    <property type="gene ID" value="Rru_A3189"/>
</dbReference>
<dbReference type="KEGG" id="rru:Rru_A3189"/>
<evidence type="ECO:0000256" key="1">
    <source>
        <dbReference type="SAM" id="SignalP"/>
    </source>
</evidence>
<feature type="signal peptide" evidence="1">
    <location>
        <begin position="1"/>
        <end position="36"/>
    </location>
</feature>
<dbReference type="PATRIC" id="fig|269796.9.peg.3302"/>
<evidence type="ECO:0000313" key="3">
    <source>
        <dbReference type="Proteomes" id="UP000001929"/>
    </source>
</evidence>
<sequence length="176" mass="17609">MTVFSAMSKRALGSAALVTALLGVPSLGLMTTPAQAAPSLAAVAPAPRVATPLVTFSFDRTEADPLAGADRCDGVLYKVATGAPVPLDGAPCIETYLLATGQAQDHLSTDDPTNELFSDTLLGTTTRPDPVACENVLTGLAVGQALPATVAPCVTAYMLTPLSGSVAGGADPRNGG</sequence>